<dbReference type="PANTHER" id="PTHR38471:SF2">
    <property type="entry name" value="FOUR HELIX BUNDLE PROTEIN"/>
    <property type="match status" value="1"/>
</dbReference>
<keyword evidence="2" id="KW-1185">Reference proteome</keyword>
<organism evidence="1 2">
    <name type="scientific">Tenacibaculum singaporense</name>
    <dbReference type="NCBI Taxonomy" id="2358479"/>
    <lineage>
        <taxon>Bacteria</taxon>
        <taxon>Pseudomonadati</taxon>
        <taxon>Bacteroidota</taxon>
        <taxon>Flavobacteriia</taxon>
        <taxon>Flavobacteriales</taxon>
        <taxon>Flavobacteriaceae</taxon>
        <taxon>Tenacibaculum</taxon>
    </lineage>
</organism>
<evidence type="ECO:0000313" key="1">
    <source>
        <dbReference type="EMBL" id="AZJ34906.1"/>
    </source>
</evidence>
<accession>A0A3Q8RSQ7</accession>
<dbReference type="KEGG" id="tsig:D6T69_04945"/>
<dbReference type="PANTHER" id="PTHR38471">
    <property type="entry name" value="FOUR HELIX BUNDLE PROTEIN"/>
    <property type="match status" value="1"/>
</dbReference>
<proteinExistence type="predicted"/>
<dbReference type="SUPFAM" id="SSF158446">
    <property type="entry name" value="IVS-encoded protein-like"/>
    <property type="match status" value="1"/>
</dbReference>
<dbReference type="EMBL" id="CP032548">
    <property type="protein sequence ID" value="AZJ34906.1"/>
    <property type="molecule type" value="Genomic_DNA"/>
</dbReference>
<dbReference type="Gene3D" id="1.20.1440.60">
    <property type="entry name" value="23S rRNA-intervening sequence"/>
    <property type="match status" value="1"/>
</dbReference>
<dbReference type="AlphaFoldDB" id="A0A3Q8RSQ7"/>
<gene>
    <name evidence="1" type="ORF">D6T69_04945</name>
</gene>
<dbReference type="Pfam" id="PF05635">
    <property type="entry name" value="23S_rRNA_IVP"/>
    <property type="match status" value="1"/>
</dbReference>
<dbReference type="NCBIfam" id="TIGR02436">
    <property type="entry name" value="four helix bundle protein"/>
    <property type="match status" value="1"/>
</dbReference>
<dbReference type="InterPro" id="IPR012657">
    <property type="entry name" value="23S_rRNA-intervening_sequence"/>
</dbReference>
<dbReference type="PIRSF" id="PIRSF035652">
    <property type="entry name" value="CHP02436"/>
    <property type="match status" value="1"/>
</dbReference>
<name>A0A3Q8RSQ7_9FLAO</name>
<evidence type="ECO:0000313" key="2">
    <source>
        <dbReference type="Proteomes" id="UP000274593"/>
    </source>
</evidence>
<dbReference type="InterPro" id="IPR036583">
    <property type="entry name" value="23S_rRNA_IVS_sf"/>
</dbReference>
<protein>
    <submittedName>
        <fullName evidence="1">Four helix bundle protein</fullName>
    </submittedName>
</protein>
<dbReference type="Proteomes" id="UP000274593">
    <property type="component" value="Chromosome"/>
</dbReference>
<sequence length="125" mass="14581">MKEQIKNRTKQFAIDCWRLCKEYPKTREFDAYCRQLIRCSSSVGANYRAACRAKSSADFIHKLKIVEEEVDESMFFLEVFMSIHENNQEELKRLHNEANELTSIIVASIKTVKSKSSINKSKIIN</sequence>
<reference evidence="1 2" key="1">
    <citation type="submission" date="2018-09" db="EMBL/GenBank/DDBJ databases">
        <title>Insights into the microbiota of Asian seabass (Lates calcarifer) with tenacibaculosis symptoms and description of sp. nov. Tenacibaculum singaporense.</title>
        <authorList>
            <person name="Miyake S."/>
            <person name="Soh M."/>
            <person name="Azman M.N."/>
            <person name="Ngoh S.Y."/>
            <person name="Orban L."/>
        </authorList>
    </citation>
    <scope>NUCLEOTIDE SEQUENCE [LARGE SCALE GENOMIC DNA]</scope>
    <source>
        <strain evidence="1 2">DSM 106434</strain>
    </source>
</reference>
<dbReference type="RefSeq" id="WP_047790366.1">
    <property type="nucleotide sequence ID" value="NZ_CP032548.1"/>
</dbReference>